<dbReference type="SUPFAM" id="SSF53187">
    <property type="entry name" value="Zn-dependent exopeptidases"/>
    <property type="match status" value="1"/>
</dbReference>
<sequence>MNDVFGYIDEHRQQFIERLQWLCRQPSIAAQNIGIQETARMVAQLMEQVGVKTELYATDGAPVVYGVVGVGPRTLLIYNHYDVQPPEPLGEWQSPPFAAEIRDGKLYARGVADNKGNLVARLSAVEAWLQTRGALPLTVKFVVEGEEETSSEHLYQFVRQHQDLIKADGCLWEAGGKDIQENPGIYMGAKGILYVDLEVTGANRDLHSSQATIVPNAAWRLVWALSTLKDRSENILVDGFYDDVVEPSPDEIEHLRRLAAARDDDLRRRDLGIDQFLLGVSGLQLVKRNLYQPTCTICGIESGYTGPGSKTVLPHRAAAKIDFRLVPNQRPDDIFEKVTRHFAQHGFADVEIRQLGAEHPARTPVDSALARVVQETIPEIYGRGPLVSPLMAATGPMHELSAQFGIPTVGTGCGYAHSNGHAPNENIRLDDFFQHLKHVALLFDRFSAVGEG</sequence>
<evidence type="ECO:0000313" key="5">
    <source>
        <dbReference type="EMBL" id="TMJ10722.1"/>
    </source>
</evidence>
<dbReference type="EMBL" id="VBAI01000103">
    <property type="protein sequence ID" value="TMJ10722.1"/>
    <property type="molecule type" value="Genomic_DNA"/>
</dbReference>
<gene>
    <name evidence="5" type="ORF">E6G98_06960</name>
</gene>
<dbReference type="GO" id="GO:0009089">
    <property type="term" value="P:lysine biosynthetic process via diaminopimelate"/>
    <property type="evidence" value="ECO:0007669"/>
    <property type="project" value="TreeGrafter"/>
</dbReference>
<evidence type="ECO:0000256" key="3">
    <source>
        <dbReference type="ARBA" id="ARBA00022801"/>
    </source>
</evidence>
<keyword evidence="3 5" id="KW-0378">Hydrolase</keyword>
<organism evidence="5 6">
    <name type="scientific">Candidatus Segetimicrobium genomatis</name>
    <dbReference type="NCBI Taxonomy" id="2569760"/>
    <lineage>
        <taxon>Bacteria</taxon>
        <taxon>Bacillati</taxon>
        <taxon>Candidatus Sysuimicrobiota</taxon>
        <taxon>Candidatus Sysuimicrobiia</taxon>
        <taxon>Candidatus Sysuimicrobiales</taxon>
        <taxon>Candidatus Segetimicrobiaceae</taxon>
        <taxon>Candidatus Segetimicrobium</taxon>
    </lineage>
</organism>
<keyword evidence="2" id="KW-0479">Metal-binding</keyword>
<dbReference type="GO" id="GO:0008233">
    <property type="term" value="F:peptidase activity"/>
    <property type="evidence" value="ECO:0007669"/>
    <property type="project" value="UniProtKB-KW"/>
</dbReference>
<dbReference type="PANTHER" id="PTHR43270:SF8">
    <property type="entry name" value="DI- AND TRIPEPTIDASE DUG2-RELATED"/>
    <property type="match status" value="1"/>
</dbReference>
<evidence type="ECO:0000259" key="4">
    <source>
        <dbReference type="Pfam" id="PF07687"/>
    </source>
</evidence>
<evidence type="ECO:0000256" key="1">
    <source>
        <dbReference type="ARBA" id="ARBA00022670"/>
    </source>
</evidence>
<reference evidence="5 6" key="1">
    <citation type="journal article" date="2019" name="Nat. Microbiol.">
        <title>Mediterranean grassland soil C-N compound turnover is dependent on rainfall and depth, and is mediated by genomically divergent microorganisms.</title>
        <authorList>
            <person name="Diamond S."/>
            <person name="Andeer P.F."/>
            <person name="Li Z."/>
            <person name="Crits-Christoph A."/>
            <person name="Burstein D."/>
            <person name="Anantharaman K."/>
            <person name="Lane K.R."/>
            <person name="Thomas B.C."/>
            <person name="Pan C."/>
            <person name="Northen T.R."/>
            <person name="Banfield J.F."/>
        </authorList>
    </citation>
    <scope>NUCLEOTIDE SEQUENCE [LARGE SCALE GENOMIC DNA]</scope>
    <source>
        <strain evidence="5">NP_1</strain>
    </source>
</reference>
<dbReference type="GO" id="GO:0005829">
    <property type="term" value="C:cytosol"/>
    <property type="evidence" value="ECO:0007669"/>
    <property type="project" value="TreeGrafter"/>
</dbReference>
<accession>A0A537LRZ5</accession>
<protein>
    <submittedName>
        <fullName evidence="5">M20/M25/M40 family metallo-hydrolase</fullName>
    </submittedName>
</protein>
<keyword evidence="1" id="KW-0645">Protease</keyword>
<dbReference type="Pfam" id="PF07687">
    <property type="entry name" value="M20_dimer"/>
    <property type="match status" value="1"/>
</dbReference>
<dbReference type="PANTHER" id="PTHR43270">
    <property type="entry name" value="BETA-ALA-HIS DIPEPTIDASE"/>
    <property type="match status" value="1"/>
</dbReference>
<evidence type="ECO:0000256" key="2">
    <source>
        <dbReference type="ARBA" id="ARBA00022723"/>
    </source>
</evidence>
<dbReference type="GO" id="GO:0006508">
    <property type="term" value="P:proteolysis"/>
    <property type="evidence" value="ECO:0007669"/>
    <property type="project" value="UniProtKB-KW"/>
</dbReference>
<dbReference type="AlphaFoldDB" id="A0A537LRZ5"/>
<feature type="domain" description="Peptidase M20 dimerisation" evidence="4">
    <location>
        <begin position="188"/>
        <end position="346"/>
    </location>
</feature>
<dbReference type="InterPro" id="IPR002933">
    <property type="entry name" value="Peptidase_M20"/>
</dbReference>
<dbReference type="Pfam" id="PF01546">
    <property type="entry name" value="Peptidase_M20"/>
    <property type="match status" value="1"/>
</dbReference>
<comment type="caution">
    <text evidence="5">The sequence shown here is derived from an EMBL/GenBank/DDBJ whole genome shotgun (WGS) entry which is preliminary data.</text>
</comment>
<dbReference type="GO" id="GO:0046872">
    <property type="term" value="F:metal ion binding"/>
    <property type="evidence" value="ECO:0007669"/>
    <property type="project" value="UniProtKB-KW"/>
</dbReference>
<name>A0A537LRZ5_9BACT</name>
<proteinExistence type="predicted"/>
<dbReference type="InterPro" id="IPR051458">
    <property type="entry name" value="Cyt/Met_Dipeptidase"/>
</dbReference>
<dbReference type="Gene3D" id="3.30.70.360">
    <property type="match status" value="1"/>
</dbReference>
<evidence type="ECO:0000313" key="6">
    <source>
        <dbReference type="Proteomes" id="UP000315217"/>
    </source>
</evidence>
<dbReference type="NCBIfam" id="NF005034">
    <property type="entry name" value="PRK06446.1"/>
    <property type="match status" value="1"/>
</dbReference>
<dbReference type="Proteomes" id="UP000315217">
    <property type="component" value="Unassembled WGS sequence"/>
</dbReference>
<dbReference type="Gene3D" id="3.40.630.10">
    <property type="entry name" value="Zn peptidases"/>
    <property type="match status" value="1"/>
</dbReference>
<dbReference type="InterPro" id="IPR011650">
    <property type="entry name" value="Peptidase_M20_dimer"/>
</dbReference>
<dbReference type="GO" id="GO:0009014">
    <property type="term" value="F:succinyl-diaminopimelate desuccinylase activity"/>
    <property type="evidence" value="ECO:0007669"/>
    <property type="project" value="TreeGrafter"/>
</dbReference>